<organism evidence="1 2">
    <name type="scientific">Eumeta variegata</name>
    <name type="common">Bagworm moth</name>
    <name type="synonym">Eumeta japonica</name>
    <dbReference type="NCBI Taxonomy" id="151549"/>
    <lineage>
        <taxon>Eukaryota</taxon>
        <taxon>Metazoa</taxon>
        <taxon>Ecdysozoa</taxon>
        <taxon>Arthropoda</taxon>
        <taxon>Hexapoda</taxon>
        <taxon>Insecta</taxon>
        <taxon>Pterygota</taxon>
        <taxon>Neoptera</taxon>
        <taxon>Endopterygota</taxon>
        <taxon>Lepidoptera</taxon>
        <taxon>Glossata</taxon>
        <taxon>Ditrysia</taxon>
        <taxon>Tineoidea</taxon>
        <taxon>Psychidae</taxon>
        <taxon>Oiketicinae</taxon>
        <taxon>Eumeta</taxon>
    </lineage>
</organism>
<dbReference type="EMBL" id="BGZK01001519">
    <property type="protein sequence ID" value="GBP81593.1"/>
    <property type="molecule type" value="Genomic_DNA"/>
</dbReference>
<dbReference type="Proteomes" id="UP000299102">
    <property type="component" value="Unassembled WGS sequence"/>
</dbReference>
<name>A0A4C1Z366_EUMVA</name>
<accession>A0A4C1Z366</accession>
<gene>
    <name evidence="1" type="ORF">EVAR_62080_1</name>
</gene>
<evidence type="ECO:0000313" key="2">
    <source>
        <dbReference type="Proteomes" id="UP000299102"/>
    </source>
</evidence>
<keyword evidence="2" id="KW-1185">Reference proteome</keyword>
<proteinExistence type="predicted"/>
<evidence type="ECO:0000313" key="1">
    <source>
        <dbReference type="EMBL" id="GBP81593.1"/>
    </source>
</evidence>
<comment type="caution">
    <text evidence="1">The sequence shown here is derived from an EMBL/GenBank/DDBJ whole genome shotgun (WGS) entry which is preliminary data.</text>
</comment>
<protein>
    <submittedName>
        <fullName evidence="1">Uncharacterized protein</fullName>
    </submittedName>
</protein>
<sequence>MSDGKNGKRRSRNFYVDQIGGILKKELNFKHTKLTSLQEKIDGYFPVSGLGTDNHQRKTGSAVKLTIKNLIYVDIEHSFVRSGPAALAVLGRIVPAPLPTPFSSVPYSHQYLPSIFGCPNPAQLALREIRNY</sequence>
<dbReference type="AlphaFoldDB" id="A0A4C1Z366"/>
<reference evidence="1 2" key="1">
    <citation type="journal article" date="2019" name="Commun. Biol.">
        <title>The bagworm genome reveals a unique fibroin gene that provides high tensile strength.</title>
        <authorList>
            <person name="Kono N."/>
            <person name="Nakamura H."/>
            <person name="Ohtoshi R."/>
            <person name="Tomita M."/>
            <person name="Numata K."/>
            <person name="Arakawa K."/>
        </authorList>
    </citation>
    <scope>NUCLEOTIDE SEQUENCE [LARGE SCALE GENOMIC DNA]</scope>
</reference>